<dbReference type="HOGENOM" id="CLU_2140563_0_0_9"/>
<sequence length="138" mass="16109">MIREIARMLVFGDLRLPDLSRKESIEMLSTVDQMVAYCFGRQDILDRAHNHFEQTIDELLSEGEVIWTRDPVAGVIAHNGRWYVWFRHVQDDGRIEGKLFACDDEMRVVSLVVEEIPWLEPDCRMKLLRALRAAHQTA</sequence>
<proteinExistence type="predicted"/>
<protein>
    <submittedName>
        <fullName evidence="1">Uncharacterized protein</fullName>
    </submittedName>
</protein>
<evidence type="ECO:0000313" key="2">
    <source>
        <dbReference type="Proteomes" id="UP000000292"/>
    </source>
</evidence>
<dbReference type="PATRIC" id="fig|1048834.4.peg.2460"/>
<dbReference type="AlphaFoldDB" id="F8II17"/>
<reference evidence="1 2" key="1">
    <citation type="journal article" date="2011" name="J. Bacteriol.">
        <title>Complete Genome Sequence of Alicyclobacillus acidocaldarius Strain Tc-4-1.</title>
        <authorList>
            <person name="Chen Y."/>
            <person name="He Y."/>
            <person name="Zhang B."/>
            <person name="Yang J."/>
            <person name="Li W."/>
            <person name="Dong Z."/>
            <person name="Hu S."/>
        </authorList>
    </citation>
    <scope>NUCLEOTIDE SEQUENCE [LARGE SCALE GENOMIC DNA]</scope>
    <source>
        <strain evidence="1 2">Tc-4-1</strain>
    </source>
</reference>
<dbReference type="Proteomes" id="UP000000292">
    <property type="component" value="Chromosome"/>
</dbReference>
<organism evidence="1 2">
    <name type="scientific">Alicyclobacillus acidocaldarius (strain Tc-4-1)</name>
    <name type="common">Bacillus acidocaldarius</name>
    <dbReference type="NCBI Taxonomy" id="1048834"/>
    <lineage>
        <taxon>Bacteria</taxon>
        <taxon>Bacillati</taxon>
        <taxon>Bacillota</taxon>
        <taxon>Bacilli</taxon>
        <taxon>Bacillales</taxon>
        <taxon>Alicyclobacillaceae</taxon>
        <taxon>Alicyclobacillus</taxon>
    </lineage>
</organism>
<dbReference type="EMBL" id="CP002902">
    <property type="protein sequence ID" value="AEJ44497.1"/>
    <property type="molecule type" value="Genomic_DNA"/>
</dbReference>
<dbReference type="STRING" id="1048834.TC41_2602"/>
<name>F8II17_ALIAT</name>
<dbReference type="KEGG" id="aad:TC41_2602"/>
<evidence type="ECO:0000313" key="1">
    <source>
        <dbReference type="EMBL" id="AEJ44497.1"/>
    </source>
</evidence>
<reference evidence="2" key="2">
    <citation type="submission" date="2011-06" db="EMBL/GenBank/DDBJ databases">
        <title>The complete genome sequence of Alicyclobacillus acidocaldarius sp. Tc-4-1.</title>
        <authorList>
            <person name="Chen Y."/>
            <person name="He Y."/>
            <person name="Dong Z."/>
            <person name="Hu S."/>
        </authorList>
    </citation>
    <scope>NUCLEOTIDE SEQUENCE [LARGE SCALE GENOMIC DNA]</scope>
    <source>
        <strain evidence="2">Tc-4-1</strain>
    </source>
</reference>
<accession>F8II17</accession>
<gene>
    <name evidence="1" type="ordered locus">TC41_2602</name>
</gene>